<keyword evidence="4 8" id="KW-1133">Transmembrane helix</keyword>
<evidence type="ECO:0000256" key="4">
    <source>
        <dbReference type="ARBA" id="ARBA00022989"/>
    </source>
</evidence>
<feature type="transmembrane region" description="Helical" evidence="9">
    <location>
        <begin position="84"/>
        <end position="107"/>
    </location>
</feature>
<protein>
    <recommendedName>
        <fullName evidence="14">Hemolysin</fullName>
    </recommendedName>
</protein>
<keyword evidence="5 7" id="KW-0129">CBS domain</keyword>
<dbReference type="InterPro" id="IPR046342">
    <property type="entry name" value="CBS_dom_sf"/>
</dbReference>
<dbReference type="GO" id="GO:0005886">
    <property type="term" value="C:plasma membrane"/>
    <property type="evidence" value="ECO:0007669"/>
    <property type="project" value="TreeGrafter"/>
</dbReference>
<dbReference type="Gene3D" id="3.10.580.10">
    <property type="entry name" value="CBS-domain"/>
    <property type="match status" value="1"/>
</dbReference>
<evidence type="ECO:0000256" key="1">
    <source>
        <dbReference type="ARBA" id="ARBA00004141"/>
    </source>
</evidence>
<dbReference type="AlphaFoldDB" id="A0A1F5AYE7"/>
<evidence type="ECO:0000256" key="2">
    <source>
        <dbReference type="ARBA" id="ARBA00022692"/>
    </source>
</evidence>
<evidence type="ECO:0000256" key="6">
    <source>
        <dbReference type="ARBA" id="ARBA00023136"/>
    </source>
</evidence>
<reference evidence="12 13" key="1">
    <citation type="journal article" date="2016" name="Nat. Commun.">
        <title>Thousands of microbial genomes shed light on interconnected biogeochemical processes in an aquifer system.</title>
        <authorList>
            <person name="Anantharaman K."/>
            <person name="Brown C.T."/>
            <person name="Hug L.A."/>
            <person name="Sharon I."/>
            <person name="Castelle C.J."/>
            <person name="Probst A.J."/>
            <person name="Thomas B.C."/>
            <person name="Singh A."/>
            <person name="Wilkins M.J."/>
            <person name="Karaoz U."/>
            <person name="Brodie E.L."/>
            <person name="Williams K.H."/>
            <person name="Hubbard S.S."/>
            <person name="Banfield J.F."/>
        </authorList>
    </citation>
    <scope>NUCLEOTIDE SEQUENCE [LARGE SCALE GENOMIC DNA]</scope>
</reference>
<dbReference type="PANTHER" id="PTHR22777">
    <property type="entry name" value="HEMOLYSIN-RELATED"/>
    <property type="match status" value="1"/>
</dbReference>
<dbReference type="EMBL" id="MEYI01000049">
    <property type="protein sequence ID" value="OGD23214.1"/>
    <property type="molecule type" value="Genomic_DNA"/>
</dbReference>
<evidence type="ECO:0000256" key="8">
    <source>
        <dbReference type="PROSITE-ProRule" id="PRU01193"/>
    </source>
</evidence>
<dbReference type="PANTHER" id="PTHR22777:SF17">
    <property type="entry name" value="UPF0053 PROTEIN SLL0260"/>
    <property type="match status" value="1"/>
</dbReference>
<dbReference type="InterPro" id="IPR000644">
    <property type="entry name" value="CBS_dom"/>
</dbReference>
<dbReference type="PROSITE" id="PS51371">
    <property type="entry name" value="CBS"/>
    <property type="match status" value="2"/>
</dbReference>
<dbReference type="SUPFAM" id="SSF54631">
    <property type="entry name" value="CBS-domain pair"/>
    <property type="match status" value="1"/>
</dbReference>
<keyword evidence="2 8" id="KW-0812">Transmembrane</keyword>
<dbReference type="InterPro" id="IPR044751">
    <property type="entry name" value="Ion_transp-like_CBS"/>
</dbReference>
<keyword evidence="6 8" id="KW-0472">Membrane</keyword>
<feature type="domain" description="CNNM transmembrane" evidence="11">
    <location>
        <begin position="1"/>
        <end position="147"/>
    </location>
</feature>
<dbReference type="Pfam" id="PF00571">
    <property type="entry name" value="CBS"/>
    <property type="match status" value="2"/>
</dbReference>
<evidence type="ECO:0000313" key="12">
    <source>
        <dbReference type="EMBL" id="OGD23214.1"/>
    </source>
</evidence>
<keyword evidence="3" id="KW-0677">Repeat</keyword>
<organism evidence="12 13">
    <name type="scientific">Candidatus Azambacteria bacterium RBG_16_47_10</name>
    <dbReference type="NCBI Taxonomy" id="1797292"/>
    <lineage>
        <taxon>Bacteria</taxon>
        <taxon>Candidatus Azamiibacteriota</taxon>
    </lineage>
</organism>
<sequence length="294" mass="33168">MKQKKRKNAAIIQKLKSQPQRLLITILIGNNAVNLFTAAYATVIAGRFFGSAALGVATGAATFFILVFGEIIPKSFAYSHNEKIAVMFALPIYILNVVFSPISFFLLKLNAFMNTVFAIKQTHGITEEEIMVMARMGVESGAIEYREHEMIENIFKFDDVSVGDIMTPRYKVEMVNGEVPVEQVAHFISHSGFSRFPVYEDNNTDKVIGYIHVNAIMKALNSDERDRPVKEFISPVASVPEAMKIERIFRLMNKNNVHMYLVHSDKDHNTIIGLVTMEDILEQIVGEIEDETDK</sequence>
<gene>
    <name evidence="12" type="ORF">A2Z10_01120</name>
</gene>
<dbReference type="Proteomes" id="UP000176639">
    <property type="component" value="Unassembled WGS sequence"/>
</dbReference>
<evidence type="ECO:0000259" key="10">
    <source>
        <dbReference type="PROSITE" id="PS51371"/>
    </source>
</evidence>
<feature type="transmembrane region" description="Helical" evidence="9">
    <location>
        <begin position="48"/>
        <end position="72"/>
    </location>
</feature>
<evidence type="ECO:0000256" key="5">
    <source>
        <dbReference type="ARBA" id="ARBA00023122"/>
    </source>
</evidence>
<evidence type="ECO:0000256" key="9">
    <source>
        <dbReference type="SAM" id="Phobius"/>
    </source>
</evidence>
<evidence type="ECO:0000256" key="7">
    <source>
        <dbReference type="PROSITE-ProRule" id="PRU00703"/>
    </source>
</evidence>
<dbReference type="InterPro" id="IPR002550">
    <property type="entry name" value="CNNM"/>
</dbReference>
<dbReference type="SMART" id="SM00116">
    <property type="entry name" value="CBS"/>
    <property type="match status" value="2"/>
</dbReference>
<evidence type="ECO:0008006" key="14">
    <source>
        <dbReference type="Google" id="ProtNLM"/>
    </source>
</evidence>
<proteinExistence type="predicted"/>
<name>A0A1F5AYE7_9BACT</name>
<dbReference type="CDD" id="cd04590">
    <property type="entry name" value="CBS_pair_CorC_HlyC_assoc"/>
    <property type="match status" value="1"/>
</dbReference>
<feature type="domain" description="CBS" evidence="10">
    <location>
        <begin position="232"/>
        <end position="291"/>
    </location>
</feature>
<dbReference type="Pfam" id="PF01595">
    <property type="entry name" value="CNNM"/>
    <property type="match status" value="1"/>
</dbReference>
<feature type="transmembrane region" description="Helical" evidence="9">
    <location>
        <begin position="21"/>
        <end position="42"/>
    </location>
</feature>
<comment type="subcellular location">
    <subcellularLocation>
        <location evidence="1">Membrane</location>
        <topology evidence="1">Multi-pass membrane protein</topology>
    </subcellularLocation>
</comment>
<feature type="domain" description="CBS" evidence="10">
    <location>
        <begin position="166"/>
        <end position="227"/>
    </location>
</feature>
<evidence type="ECO:0000313" key="13">
    <source>
        <dbReference type="Proteomes" id="UP000176639"/>
    </source>
</evidence>
<dbReference type="PROSITE" id="PS51846">
    <property type="entry name" value="CNNM"/>
    <property type="match status" value="1"/>
</dbReference>
<evidence type="ECO:0000259" key="11">
    <source>
        <dbReference type="PROSITE" id="PS51846"/>
    </source>
</evidence>
<accession>A0A1F5AYE7</accession>
<evidence type="ECO:0000256" key="3">
    <source>
        <dbReference type="ARBA" id="ARBA00022737"/>
    </source>
</evidence>
<comment type="caution">
    <text evidence="12">The sequence shown here is derived from an EMBL/GenBank/DDBJ whole genome shotgun (WGS) entry which is preliminary data.</text>
</comment>